<feature type="compositionally biased region" description="Basic and acidic residues" evidence="1">
    <location>
        <begin position="26"/>
        <end position="39"/>
    </location>
</feature>
<accession>A0A8H6VHB4</accession>
<proteinExistence type="predicted"/>
<sequence>MSFWRNPFTHTSSEDVNTDQSNSNRSRNDFLDFPADSRRRPNANVANSSLTSPRTIPSKRGHGSLSNSNAASSPAWHAADSPLDERSSKRGKASNDPSENGIPCICHMTGMTDYTKCTKRHKYLSHLARHLHSHDVYICQMCFMRFDGHGKDENLRNKQAHHCIKSCNNGNCQRHQLQAEPRPPQISCTHLFTWQERWNELFRAVYPGLPLPSLPETARLEPRSPTIHRRNASIALTGSFEDSSGWSANNGVPEYTTTQFIHRELPDRTRHDFSHSYETFITQSTGMARTASSVASEEVSTRMTSPPPSFPNPSLAAIHGNQSHTAYSLPGDDSILDNTGLGAMDTDSHMSYVGDTATSDQQDIVKNQLMQGDSIINLLHRVDQLEQQGKDRQQRIESLEAALRRSLNREEELNSQLTAARRGSGET</sequence>
<evidence type="ECO:0000256" key="1">
    <source>
        <dbReference type="SAM" id="MobiDB-lite"/>
    </source>
</evidence>
<protein>
    <submittedName>
        <fullName evidence="2">Uncharacterized protein</fullName>
    </submittedName>
</protein>
<gene>
    <name evidence="2" type="ORF">HII31_07032</name>
</gene>
<comment type="caution">
    <text evidence="2">The sequence shown here is derived from an EMBL/GenBank/DDBJ whole genome shotgun (WGS) entry which is preliminary data.</text>
</comment>
<organism evidence="2 3">
    <name type="scientific">Pseudocercospora fuligena</name>
    <dbReference type="NCBI Taxonomy" id="685502"/>
    <lineage>
        <taxon>Eukaryota</taxon>
        <taxon>Fungi</taxon>
        <taxon>Dikarya</taxon>
        <taxon>Ascomycota</taxon>
        <taxon>Pezizomycotina</taxon>
        <taxon>Dothideomycetes</taxon>
        <taxon>Dothideomycetidae</taxon>
        <taxon>Mycosphaerellales</taxon>
        <taxon>Mycosphaerellaceae</taxon>
        <taxon>Pseudocercospora</taxon>
    </lineage>
</organism>
<evidence type="ECO:0000313" key="3">
    <source>
        <dbReference type="Proteomes" id="UP000660729"/>
    </source>
</evidence>
<reference evidence="2" key="1">
    <citation type="submission" date="2020-04" db="EMBL/GenBank/DDBJ databases">
        <title>Draft genome resource of the tomato pathogen Pseudocercospora fuligena.</title>
        <authorList>
            <person name="Zaccaron A."/>
        </authorList>
    </citation>
    <scope>NUCLEOTIDE SEQUENCE</scope>
    <source>
        <strain evidence="2">PF001</strain>
    </source>
</reference>
<dbReference type="OrthoDB" id="10578035at2759"/>
<feature type="region of interest" description="Disordered" evidence="1">
    <location>
        <begin position="407"/>
        <end position="427"/>
    </location>
</feature>
<feature type="compositionally biased region" description="Low complexity" evidence="1">
    <location>
        <begin position="64"/>
        <end position="81"/>
    </location>
</feature>
<dbReference type="AlphaFoldDB" id="A0A8H6VHB4"/>
<feature type="compositionally biased region" description="Polar residues" evidence="1">
    <location>
        <begin position="44"/>
        <end position="55"/>
    </location>
</feature>
<feature type="region of interest" description="Disordered" evidence="1">
    <location>
        <begin position="1"/>
        <end position="99"/>
    </location>
</feature>
<keyword evidence="3" id="KW-1185">Reference proteome</keyword>
<evidence type="ECO:0000313" key="2">
    <source>
        <dbReference type="EMBL" id="KAF7191530.1"/>
    </source>
</evidence>
<name>A0A8H6VHB4_9PEZI</name>
<dbReference type="EMBL" id="JABCIY010000157">
    <property type="protein sequence ID" value="KAF7191530.1"/>
    <property type="molecule type" value="Genomic_DNA"/>
</dbReference>
<feature type="compositionally biased region" description="Polar residues" evidence="1">
    <location>
        <begin position="8"/>
        <end position="25"/>
    </location>
</feature>
<dbReference type="Proteomes" id="UP000660729">
    <property type="component" value="Unassembled WGS sequence"/>
</dbReference>